<dbReference type="InterPro" id="IPR041698">
    <property type="entry name" value="Methyltransf_25"/>
</dbReference>
<dbReference type="Pfam" id="PF13649">
    <property type="entry name" value="Methyltransf_25"/>
    <property type="match status" value="1"/>
</dbReference>
<dbReference type="InterPro" id="IPR029063">
    <property type="entry name" value="SAM-dependent_MTases_sf"/>
</dbReference>
<keyword evidence="4" id="KW-0489">Methyltransferase</keyword>
<comment type="caution">
    <text evidence="4">The sequence shown here is derived from an EMBL/GenBank/DDBJ whole genome shotgun (WGS) entry which is preliminary data.</text>
</comment>
<evidence type="ECO:0000259" key="3">
    <source>
        <dbReference type="Pfam" id="PF13649"/>
    </source>
</evidence>
<protein>
    <submittedName>
        <fullName evidence="4">Class I SAM-dependent methyltransferase</fullName>
    </submittedName>
</protein>
<dbReference type="PANTHER" id="PTHR43861:SF3">
    <property type="entry name" value="PUTATIVE (AFU_ORTHOLOGUE AFUA_2G14390)-RELATED"/>
    <property type="match status" value="1"/>
</dbReference>
<feature type="region of interest" description="Disordered" evidence="2">
    <location>
        <begin position="158"/>
        <end position="180"/>
    </location>
</feature>
<reference evidence="4 5" key="1">
    <citation type="submission" date="2019-05" db="EMBL/GenBank/DDBJ databases">
        <title>Nakamurella sp. N5BH11, whole genome shotgun sequence.</title>
        <authorList>
            <person name="Tuo L."/>
        </authorList>
    </citation>
    <scope>NUCLEOTIDE SEQUENCE [LARGE SCALE GENOMIC DNA]</scope>
    <source>
        <strain evidence="4 5">N5BH11</strain>
    </source>
</reference>
<dbReference type="OrthoDB" id="9786503at2"/>
<organism evidence="4 5">
    <name type="scientific">Nakamurella flava</name>
    <dbReference type="NCBI Taxonomy" id="2576308"/>
    <lineage>
        <taxon>Bacteria</taxon>
        <taxon>Bacillati</taxon>
        <taxon>Actinomycetota</taxon>
        <taxon>Actinomycetes</taxon>
        <taxon>Nakamurellales</taxon>
        <taxon>Nakamurellaceae</taxon>
        <taxon>Nakamurella</taxon>
    </lineage>
</organism>
<dbReference type="EMBL" id="SZZH01000001">
    <property type="protein sequence ID" value="TKV60184.1"/>
    <property type="molecule type" value="Genomic_DNA"/>
</dbReference>
<accession>A0A4U6QIF5</accession>
<evidence type="ECO:0000313" key="4">
    <source>
        <dbReference type="EMBL" id="TKV60184.1"/>
    </source>
</evidence>
<name>A0A4U6QIF5_9ACTN</name>
<evidence type="ECO:0000256" key="2">
    <source>
        <dbReference type="SAM" id="MobiDB-lite"/>
    </source>
</evidence>
<dbReference type="Gene3D" id="3.40.50.150">
    <property type="entry name" value="Vaccinia Virus protein VP39"/>
    <property type="match status" value="1"/>
</dbReference>
<dbReference type="PANTHER" id="PTHR43861">
    <property type="entry name" value="TRANS-ACONITATE 2-METHYLTRANSFERASE-RELATED"/>
    <property type="match status" value="1"/>
</dbReference>
<dbReference type="GO" id="GO:0008168">
    <property type="term" value="F:methyltransferase activity"/>
    <property type="evidence" value="ECO:0007669"/>
    <property type="project" value="UniProtKB-KW"/>
</dbReference>
<evidence type="ECO:0000256" key="1">
    <source>
        <dbReference type="ARBA" id="ARBA00022679"/>
    </source>
</evidence>
<dbReference type="SUPFAM" id="SSF53335">
    <property type="entry name" value="S-adenosyl-L-methionine-dependent methyltransferases"/>
    <property type="match status" value="1"/>
</dbReference>
<gene>
    <name evidence="4" type="ORF">FDO65_00135</name>
</gene>
<keyword evidence="1 4" id="KW-0808">Transferase</keyword>
<feature type="domain" description="Methyltransferase" evidence="3">
    <location>
        <begin position="51"/>
        <end position="144"/>
    </location>
</feature>
<dbReference type="GO" id="GO:0032259">
    <property type="term" value="P:methylation"/>
    <property type="evidence" value="ECO:0007669"/>
    <property type="project" value="UniProtKB-KW"/>
</dbReference>
<dbReference type="Proteomes" id="UP000306985">
    <property type="component" value="Unassembled WGS sequence"/>
</dbReference>
<dbReference type="AlphaFoldDB" id="A0A4U6QIF5"/>
<evidence type="ECO:0000313" key="5">
    <source>
        <dbReference type="Proteomes" id="UP000306985"/>
    </source>
</evidence>
<sequence>MSHPPADDSPAQGDQRTAWEARYAESDRIWSGRVNTVLADLAGDWPVGTALDLGCGEGGDTVWLAGRGWHVTGVDLAANAVERTRRAAVQAGVTDRVTVRQADLQDGIPDGDWDLVSAQFLQSFVAFDRGPALRAALAALRPGGRLLVVDHAEAPPWAGRHHHGSEAAGGHRHGPADFPAPADTVAGLALDPFFHEVELAEVRTRTATGPDGSTGTLKDGVVLVRRR</sequence>
<proteinExistence type="predicted"/>
<dbReference type="CDD" id="cd02440">
    <property type="entry name" value="AdoMet_MTases"/>
    <property type="match status" value="1"/>
</dbReference>
<keyword evidence="5" id="KW-1185">Reference proteome</keyword>
<dbReference type="RefSeq" id="WP_137447487.1">
    <property type="nucleotide sequence ID" value="NZ_SZZH01000001.1"/>
</dbReference>